<dbReference type="Proteomes" id="UP000799118">
    <property type="component" value="Unassembled WGS sequence"/>
</dbReference>
<name>A0A6A4IG37_9AGAR</name>
<dbReference type="EMBL" id="ML769394">
    <property type="protein sequence ID" value="KAE9407734.1"/>
    <property type="molecule type" value="Genomic_DNA"/>
</dbReference>
<dbReference type="OrthoDB" id="3012212at2759"/>
<dbReference type="AlphaFoldDB" id="A0A6A4IG37"/>
<proteinExistence type="predicted"/>
<accession>A0A6A4IG37</accession>
<reference evidence="1" key="1">
    <citation type="journal article" date="2019" name="Environ. Microbiol.">
        <title>Fungal ecological strategies reflected in gene transcription - a case study of two litter decomposers.</title>
        <authorList>
            <person name="Barbi F."/>
            <person name="Kohler A."/>
            <person name="Barry K."/>
            <person name="Baskaran P."/>
            <person name="Daum C."/>
            <person name="Fauchery L."/>
            <person name="Ihrmark K."/>
            <person name="Kuo A."/>
            <person name="LaButti K."/>
            <person name="Lipzen A."/>
            <person name="Morin E."/>
            <person name="Grigoriev I.V."/>
            <person name="Henrissat B."/>
            <person name="Lindahl B."/>
            <person name="Martin F."/>
        </authorList>
    </citation>
    <scope>NUCLEOTIDE SEQUENCE</scope>
    <source>
        <strain evidence="1">JB14</strain>
    </source>
</reference>
<evidence type="ECO:0000313" key="2">
    <source>
        <dbReference type="Proteomes" id="UP000799118"/>
    </source>
</evidence>
<gene>
    <name evidence="1" type="ORF">BT96DRAFT_1013969</name>
</gene>
<evidence type="ECO:0000313" key="1">
    <source>
        <dbReference type="EMBL" id="KAE9407734.1"/>
    </source>
</evidence>
<organism evidence="1 2">
    <name type="scientific">Gymnopus androsaceus JB14</name>
    <dbReference type="NCBI Taxonomy" id="1447944"/>
    <lineage>
        <taxon>Eukaryota</taxon>
        <taxon>Fungi</taxon>
        <taxon>Dikarya</taxon>
        <taxon>Basidiomycota</taxon>
        <taxon>Agaricomycotina</taxon>
        <taxon>Agaricomycetes</taxon>
        <taxon>Agaricomycetidae</taxon>
        <taxon>Agaricales</taxon>
        <taxon>Marasmiineae</taxon>
        <taxon>Omphalotaceae</taxon>
        <taxon>Gymnopus</taxon>
    </lineage>
</organism>
<protein>
    <submittedName>
        <fullName evidence="1">Uncharacterized protein</fullName>
    </submittedName>
</protein>
<keyword evidence="2" id="KW-1185">Reference proteome</keyword>
<sequence>MILRTSKRVFNHSLDVALLSGLLGARQASKRATPPRNQEELHQILPVPDPKVHGTRTFVSAPKISTLNPKKLIKSDFISLSNKSYLTVRYRASAIVFSTYGRFPSTSTKQYHLRKFPEGTEGFVYFHSPEGVHPAAGSIRFRICARSSSPRNSFAHGQDLLLPNGSPWGLNLLRVCSARMLINVPETLVSDGLVTPELMGQLESLVDGCKDGTAYKGIAARTLDKLRFHCPVVFSFGQPFTFTLDNETTTIACVDVERRAIWRAALKTSICELPDIDIKDKTGLICLEYDADESRMMIRVLRIPKSLQGKTLYNEGEVFPLQFYHTIPSLNMAMIETLLRQSAPQES</sequence>